<dbReference type="EMBL" id="JBHMEC010000008">
    <property type="protein sequence ID" value="MFB9149147.1"/>
    <property type="molecule type" value="Genomic_DNA"/>
</dbReference>
<dbReference type="PANTHER" id="PTHR35562:SF2">
    <property type="entry name" value="DNA ENDONUCLEASE SMRA-RELATED"/>
    <property type="match status" value="1"/>
</dbReference>
<accession>A0ABV5HXK7</accession>
<proteinExistence type="predicted"/>
<name>A0ABV5HXK7_9RHOB</name>
<evidence type="ECO:0000256" key="1">
    <source>
        <dbReference type="SAM" id="MobiDB-lite"/>
    </source>
</evidence>
<feature type="region of interest" description="Disordered" evidence="1">
    <location>
        <begin position="1"/>
        <end position="51"/>
    </location>
</feature>
<comment type="caution">
    <text evidence="3">The sequence shown here is derived from an EMBL/GenBank/DDBJ whole genome shotgun (WGS) entry which is preliminary data.</text>
</comment>
<evidence type="ECO:0000313" key="3">
    <source>
        <dbReference type="EMBL" id="MFB9149147.1"/>
    </source>
</evidence>
<dbReference type="Gene3D" id="3.30.1370.110">
    <property type="match status" value="1"/>
</dbReference>
<keyword evidence="4" id="KW-1185">Reference proteome</keyword>
<organism evidence="3 4">
    <name type="scientific">Roseovarius ramblicola</name>
    <dbReference type="NCBI Taxonomy" id="2022336"/>
    <lineage>
        <taxon>Bacteria</taxon>
        <taxon>Pseudomonadati</taxon>
        <taxon>Pseudomonadota</taxon>
        <taxon>Alphaproteobacteria</taxon>
        <taxon>Rhodobacterales</taxon>
        <taxon>Roseobacteraceae</taxon>
        <taxon>Roseovarius</taxon>
    </lineage>
</organism>
<dbReference type="Proteomes" id="UP001589670">
    <property type="component" value="Unassembled WGS sequence"/>
</dbReference>
<evidence type="ECO:0000313" key="4">
    <source>
        <dbReference type="Proteomes" id="UP001589670"/>
    </source>
</evidence>
<dbReference type="SUPFAM" id="SSF160443">
    <property type="entry name" value="SMR domain-like"/>
    <property type="match status" value="1"/>
</dbReference>
<dbReference type="InterPro" id="IPR002625">
    <property type="entry name" value="Smr_dom"/>
</dbReference>
<dbReference type="RefSeq" id="WP_377067740.1">
    <property type="nucleotide sequence ID" value="NZ_JBHMEC010000008.1"/>
</dbReference>
<feature type="domain" description="Smr" evidence="2">
    <location>
        <begin position="105"/>
        <end position="195"/>
    </location>
</feature>
<dbReference type="PROSITE" id="PS50828">
    <property type="entry name" value="SMR"/>
    <property type="match status" value="1"/>
</dbReference>
<gene>
    <name evidence="3" type="ORF">ACFFU4_05200</name>
</gene>
<sequence>MTRKRQLRPDEMTLWQEVARRTEPLGPKRRQATMMPDKTSTPPGPASEEASPVPAFRLGDAARGDGPRHDVLPGIAERIAAAPVAMDRKSFHRLKRGKLAPEARLDLHGMTLDDAHGALTGFILRAHGANKRLVLVVTGKGKDRDDGGPIPVRHGVLRHNVPQWLRLPPLGPLVLQVTEAHIRHGGGGAYYVYLRRRR</sequence>
<protein>
    <submittedName>
        <fullName evidence="3">Smr/MutS family protein</fullName>
    </submittedName>
</protein>
<dbReference type="Pfam" id="PF01713">
    <property type="entry name" value="Smr"/>
    <property type="match status" value="1"/>
</dbReference>
<reference evidence="3 4" key="1">
    <citation type="submission" date="2024-09" db="EMBL/GenBank/DDBJ databases">
        <authorList>
            <person name="Sun Q."/>
            <person name="Mori K."/>
        </authorList>
    </citation>
    <scope>NUCLEOTIDE SEQUENCE [LARGE SCALE GENOMIC DNA]</scope>
    <source>
        <strain evidence="3 4">CECT 9424</strain>
    </source>
</reference>
<dbReference type="PANTHER" id="PTHR35562">
    <property type="entry name" value="DNA ENDONUCLEASE SMRA-RELATED"/>
    <property type="match status" value="1"/>
</dbReference>
<evidence type="ECO:0000259" key="2">
    <source>
        <dbReference type="PROSITE" id="PS50828"/>
    </source>
</evidence>
<dbReference type="InterPro" id="IPR036063">
    <property type="entry name" value="Smr_dom_sf"/>
</dbReference>